<dbReference type="EMBL" id="BTGU01000127">
    <property type="protein sequence ID" value="GMN62324.1"/>
    <property type="molecule type" value="Genomic_DNA"/>
</dbReference>
<organism evidence="1 2">
    <name type="scientific">Ficus carica</name>
    <name type="common">Common fig</name>
    <dbReference type="NCBI Taxonomy" id="3494"/>
    <lineage>
        <taxon>Eukaryota</taxon>
        <taxon>Viridiplantae</taxon>
        <taxon>Streptophyta</taxon>
        <taxon>Embryophyta</taxon>
        <taxon>Tracheophyta</taxon>
        <taxon>Spermatophyta</taxon>
        <taxon>Magnoliopsida</taxon>
        <taxon>eudicotyledons</taxon>
        <taxon>Gunneridae</taxon>
        <taxon>Pentapetalae</taxon>
        <taxon>rosids</taxon>
        <taxon>fabids</taxon>
        <taxon>Rosales</taxon>
        <taxon>Moraceae</taxon>
        <taxon>Ficeae</taxon>
        <taxon>Ficus</taxon>
    </lineage>
</organism>
<evidence type="ECO:0000313" key="2">
    <source>
        <dbReference type="Proteomes" id="UP001187192"/>
    </source>
</evidence>
<protein>
    <submittedName>
        <fullName evidence="1">Uncharacterized protein</fullName>
    </submittedName>
</protein>
<keyword evidence="2" id="KW-1185">Reference proteome</keyword>
<dbReference type="Proteomes" id="UP001187192">
    <property type="component" value="Unassembled WGS sequence"/>
</dbReference>
<comment type="caution">
    <text evidence="1">The sequence shown here is derived from an EMBL/GenBank/DDBJ whole genome shotgun (WGS) entry which is preliminary data.</text>
</comment>
<accession>A0AA88E176</accession>
<reference evidence="1" key="1">
    <citation type="submission" date="2023-07" db="EMBL/GenBank/DDBJ databases">
        <title>draft genome sequence of fig (Ficus carica).</title>
        <authorList>
            <person name="Takahashi T."/>
            <person name="Nishimura K."/>
        </authorList>
    </citation>
    <scope>NUCLEOTIDE SEQUENCE</scope>
</reference>
<sequence>MLANVTMFYVKDMARARGETLRDESGFVKVGGDDSRESKASGKEKREKARNMFCVVW</sequence>
<dbReference type="AlphaFoldDB" id="A0AA88E176"/>
<proteinExistence type="predicted"/>
<gene>
    <name evidence="1" type="ORF">TIFTF001_031407</name>
</gene>
<name>A0AA88E176_FICCA</name>
<evidence type="ECO:0000313" key="1">
    <source>
        <dbReference type="EMBL" id="GMN62324.1"/>
    </source>
</evidence>